<dbReference type="InterPro" id="IPR036890">
    <property type="entry name" value="HATPase_C_sf"/>
</dbReference>
<keyword evidence="8" id="KW-1185">Reference proteome</keyword>
<name>A0AAD7NJX7_9AGAR</name>
<reference evidence="7" key="1">
    <citation type="submission" date="2023-03" db="EMBL/GenBank/DDBJ databases">
        <title>Massive genome expansion in bonnet fungi (Mycena s.s.) driven by repeated elements and novel gene families across ecological guilds.</title>
        <authorList>
            <consortium name="Lawrence Berkeley National Laboratory"/>
            <person name="Harder C.B."/>
            <person name="Miyauchi S."/>
            <person name="Viragh M."/>
            <person name="Kuo A."/>
            <person name="Thoen E."/>
            <person name="Andreopoulos B."/>
            <person name="Lu D."/>
            <person name="Skrede I."/>
            <person name="Drula E."/>
            <person name="Henrissat B."/>
            <person name="Morin E."/>
            <person name="Kohler A."/>
            <person name="Barry K."/>
            <person name="LaButti K."/>
            <person name="Morin E."/>
            <person name="Salamov A."/>
            <person name="Lipzen A."/>
            <person name="Mereny Z."/>
            <person name="Hegedus B."/>
            <person name="Baldrian P."/>
            <person name="Stursova M."/>
            <person name="Weitz H."/>
            <person name="Taylor A."/>
            <person name="Grigoriev I.V."/>
            <person name="Nagy L.G."/>
            <person name="Martin F."/>
            <person name="Kauserud H."/>
        </authorList>
    </citation>
    <scope>NUCLEOTIDE SEQUENCE</scope>
    <source>
        <strain evidence="7">CBHHK182m</strain>
    </source>
</reference>
<comment type="caution">
    <text evidence="7">The sequence shown here is derived from an EMBL/GenBank/DDBJ whole genome shotgun (WGS) entry which is preliminary data.</text>
</comment>
<dbReference type="PANTHER" id="PTHR10073:SF52">
    <property type="entry name" value="MISMATCH REPAIR ENDONUCLEASE PMS2"/>
    <property type="match status" value="1"/>
</dbReference>
<dbReference type="FunFam" id="3.30.565.10:FF:000014">
    <property type="entry name" value="Mismatch repair endonuclease pms1, putative"/>
    <property type="match status" value="1"/>
</dbReference>
<feature type="region of interest" description="Disordered" evidence="4">
    <location>
        <begin position="418"/>
        <end position="448"/>
    </location>
</feature>
<dbReference type="GO" id="GO:0032389">
    <property type="term" value="C:MutLalpha complex"/>
    <property type="evidence" value="ECO:0007669"/>
    <property type="project" value="TreeGrafter"/>
</dbReference>
<feature type="region of interest" description="Disordered" evidence="4">
    <location>
        <begin position="529"/>
        <end position="563"/>
    </location>
</feature>
<keyword evidence="2" id="KW-0227">DNA damage</keyword>
<gene>
    <name evidence="7" type="ORF">B0H16DRAFT_1414186</name>
</gene>
<protein>
    <recommendedName>
        <fullName evidence="3">DNA mismatch repair protein PMS1</fullName>
    </recommendedName>
</protein>
<dbReference type="InterPro" id="IPR013507">
    <property type="entry name" value="DNA_mismatch_S5_2-like"/>
</dbReference>
<feature type="compositionally biased region" description="Polar residues" evidence="4">
    <location>
        <begin position="775"/>
        <end position="785"/>
    </location>
</feature>
<evidence type="ECO:0000256" key="4">
    <source>
        <dbReference type="SAM" id="MobiDB-lite"/>
    </source>
</evidence>
<dbReference type="SUPFAM" id="SSF54211">
    <property type="entry name" value="Ribosomal protein S5 domain 2-like"/>
    <property type="match status" value="1"/>
</dbReference>
<evidence type="ECO:0000256" key="2">
    <source>
        <dbReference type="ARBA" id="ARBA00022763"/>
    </source>
</evidence>
<dbReference type="Pfam" id="PF13589">
    <property type="entry name" value="HATPase_c_3"/>
    <property type="match status" value="1"/>
</dbReference>
<evidence type="ECO:0000259" key="6">
    <source>
        <dbReference type="SMART" id="SM01340"/>
    </source>
</evidence>
<dbReference type="InterPro" id="IPR014790">
    <property type="entry name" value="MutL_C"/>
</dbReference>
<accession>A0AAD7NJX7</accession>
<dbReference type="Proteomes" id="UP001215598">
    <property type="component" value="Unassembled WGS sequence"/>
</dbReference>
<dbReference type="GO" id="GO:0016887">
    <property type="term" value="F:ATP hydrolysis activity"/>
    <property type="evidence" value="ECO:0007669"/>
    <property type="project" value="InterPro"/>
</dbReference>
<evidence type="ECO:0000313" key="7">
    <source>
        <dbReference type="EMBL" id="KAJ7763448.1"/>
    </source>
</evidence>
<dbReference type="SMART" id="SM01340">
    <property type="entry name" value="DNA_mis_repair"/>
    <property type="match status" value="1"/>
</dbReference>
<dbReference type="PROSITE" id="PS00058">
    <property type="entry name" value="DNA_MISMATCH_REPAIR_1"/>
    <property type="match status" value="1"/>
</dbReference>
<dbReference type="GO" id="GO:0005524">
    <property type="term" value="F:ATP binding"/>
    <property type="evidence" value="ECO:0007669"/>
    <property type="project" value="InterPro"/>
</dbReference>
<dbReference type="InterPro" id="IPR038973">
    <property type="entry name" value="MutL/Mlh/Pms-like"/>
</dbReference>
<dbReference type="InterPro" id="IPR042121">
    <property type="entry name" value="MutL_C_regsub"/>
</dbReference>
<dbReference type="EMBL" id="JARKIB010000030">
    <property type="protein sequence ID" value="KAJ7763448.1"/>
    <property type="molecule type" value="Genomic_DNA"/>
</dbReference>
<feature type="domain" description="DNA mismatch repair protein S5" evidence="6">
    <location>
        <begin position="219"/>
        <end position="357"/>
    </location>
</feature>
<feature type="domain" description="MutL C-terminal dimerisation" evidence="5">
    <location>
        <begin position="902"/>
        <end position="1059"/>
    </location>
</feature>
<dbReference type="FunFam" id="3.30.1370.100:FF:000001">
    <property type="entry name" value="Mismatch repair endonuclease pms1, putative"/>
    <property type="match status" value="1"/>
</dbReference>
<dbReference type="Pfam" id="PF01119">
    <property type="entry name" value="DNA_mis_repair"/>
    <property type="match status" value="1"/>
</dbReference>
<dbReference type="Gene3D" id="3.30.1370.100">
    <property type="entry name" value="MutL, C-terminal domain, regulatory subdomain"/>
    <property type="match status" value="1"/>
</dbReference>
<dbReference type="AlphaFoldDB" id="A0AAD7NJX7"/>
<dbReference type="Pfam" id="PF08676">
    <property type="entry name" value="MutL_C"/>
    <property type="match status" value="1"/>
</dbReference>
<evidence type="ECO:0000313" key="8">
    <source>
        <dbReference type="Proteomes" id="UP001215598"/>
    </source>
</evidence>
<dbReference type="InterPro" id="IPR042120">
    <property type="entry name" value="MutL_C_dimsub"/>
</dbReference>
<dbReference type="GO" id="GO:0000710">
    <property type="term" value="P:meiotic mismatch repair"/>
    <property type="evidence" value="ECO:0007669"/>
    <property type="project" value="UniProtKB-ARBA"/>
</dbReference>
<sequence length="1110" mass="120691">MSIKPIDKTSIHRITSGQVVIDLQTAVKELVENSLDAGATNLEVRFKQYGLSTIEVVDNGGGISEENYEGLALKHHTSKLSSFADLTTVTTFGFRGEALSSLCALCESVVVSTATRPPIGVTLEMESSGKVRHKGKVARQRGTTITLTNLFSTLPVRRKEFERNAKREFGKALTLLNAYALGPCCSQNGVRLTVSNQADKGAKSVQIRTPGTPSLRESVSALWGPKALDNTVPLALRFPVERDKVAMRRAPDSSNAPIEVEVRGLVSKFAVGCGRSGTDRQFFYVNGRPCHLSKVQKAFNEVYRSFNATQSPFLVADFILPTDSCDINVSPDKRSILLHHEANLISALKTTLESTFASSRSTYDVEGTQSKTMTQTLLPGQQSVNRHSSSSIAVVVKSDGEHGTENAAAAVDIEVQSIARPLQTPKPTPTHDSSSKDDKAPSAVAASSSLPLTIARETRVETLVQSADNSPFLQPIQPVARPPQMPNTESENDKGPSTVPAPFPPVTIARETRVEPLIRYAGDSPFLLPMSTQPAHDSQSAAPTAVISVPPPSTSTPSSASKSPIDDVVVTLDASRASWQRKVQLTRKVSDERALSPAPADEPHDHPRKKRRSEPGGGGSRDEELEVDVGREEPHTTVASQSKSARQNLRTMLAGFSAAGSQPAVRVEVEEEEEDELEGSEEDESMVSPPRRPSPDLEDTQPVSRGEEEDDDGMQIDVQDTSVDDLEALRTTDDVQMQDDSGAPDVRVSTADSSRTNGEEGEDDIILIQSDADKSNSLPDSSATIDLTDDDMFESSELSANVPETLLSTTPSLDEVISRPEVIRTSDTGRGDVSLRFEVSKISTSWRRLRQNLNTASTNAKRDEPSSKVLLDAGITDAVSDDVATEALARTISKADFGSMDILGQFNLGFIVTRRRTGEGAALMDDLFIVDQHAADEKYNFETLQQTTRIKSQKLFRSQPLELTAGDELVALENLEVLRQNGFEVDLQTTTDDTPVQGPRLSLTAQPVSKDTVFDMKDLEELIHRMRDQPAGQMVRCSKARAMFAMRACRKSVMIGMPLTKGQMTGVVRHMGTMDQPWNCPHGRPTMRHLADILGERDRRGVNWGGFGGD</sequence>
<dbReference type="CDD" id="cd03484">
    <property type="entry name" value="MutL_Trans_hPMS_2_like"/>
    <property type="match status" value="1"/>
</dbReference>
<dbReference type="SUPFAM" id="SSF55874">
    <property type="entry name" value="ATPase domain of HSP90 chaperone/DNA topoisomerase II/histidine kinase"/>
    <property type="match status" value="1"/>
</dbReference>
<evidence type="ECO:0000256" key="3">
    <source>
        <dbReference type="ARBA" id="ARBA00070941"/>
    </source>
</evidence>
<feature type="compositionally biased region" description="Acidic residues" evidence="4">
    <location>
        <begin position="669"/>
        <end position="685"/>
    </location>
</feature>
<dbReference type="PANTHER" id="PTHR10073">
    <property type="entry name" value="DNA MISMATCH REPAIR PROTEIN MLH, PMS, MUTL"/>
    <property type="match status" value="1"/>
</dbReference>
<feature type="region of interest" description="Disordered" evidence="4">
    <location>
        <begin position="467"/>
        <end position="507"/>
    </location>
</feature>
<dbReference type="InterPro" id="IPR014762">
    <property type="entry name" value="DNA_mismatch_repair_CS"/>
</dbReference>
<dbReference type="InterPro" id="IPR037198">
    <property type="entry name" value="MutL_C_sf"/>
</dbReference>
<organism evidence="7 8">
    <name type="scientific">Mycena metata</name>
    <dbReference type="NCBI Taxonomy" id="1033252"/>
    <lineage>
        <taxon>Eukaryota</taxon>
        <taxon>Fungi</taxon>
        <taxon>Dikarya</taxon>
        <taxon>Basidiomycota</taxon>
        <taxon>Agaricomycotina</taxon>
        <taxon>Agaricomycetes</taxon>
        <taxon>Agaricomycetidae</taxon>
        <taxon>Agaricales</taxon>
        <taxon>Marasmiineae</taxon>
        <taxon>Mycenaceae</taxon>
        <taxon>Mycena</taxon>
    </lineage>
</organism>
<dbReference type="GO" id="GO:0140664">
    <property type="term" value="F:ATP-dependent DNA damage sensor activity"/>
    <property type="evidence" value="ECO:0007669"/>
    <property type="project" value="InterPro"/>
</dbReference>
<feature type="region of interest" description="Disordered" evidence="4">
    <location>
        <begin position="581"/>
        <end position="790"/>
    </location>
</feature>
<dbReference type="SMART" id="SM00853">
    <property type="entry name" value="MutL_C"/>
    <property type="match status" value="1"/>
</dbReference>
<dbReference type="GO" id="GO:0030983">
    <property type="term" value="F:mismatched DNA binding"/>
    <property type="evidence" value="ECO:0007669"/>
    <property type="project" value="InterPro"/>
</dbReference>
<comment type="similarity">
    <text evidence="1">Belongs to the DNA mismatch repair MutL/HexB family.</text>
</comment>
<feature type="compositionally biased region" description="Polar residues" evidence="4">
    <location>
        <begin position="637"/>
        <end position="650"/>
    </location>
</feature>
<evidence type="ECO:0000259" key="5">
    <source>
        <dbReference type="SMART" id="SM00853"/>
    </source>
</evidence>
<dbReference type="SUPFAM" id="SSF118116">
    <property type="entry name" value="DNA mismatch repair protein MutL"/>
    <property type="match status" value="1"/>
</dbReference>
<dbReference type="InterPro" id="IPR014721">
    <property type="entry name" value="Ribsml_uS5_D2-typ_fold_subgr"/>
</dbReference>
<feature type="compositionally biased region" description="Polar residues" evidence="4">
    <location>
        <begin position="530"/>
        <end position="539"/>
    </location>
</feature>
<dbReference type="InterPro" id="IPR020568">
    <property type="entry name" value="Ribosomal_Su5_D2-typ_SF"/>
</dbReference>
<proteinExistence type="inferred from homology"/>
<dbReference type="Gene3D" id="3.30.565.10">
    <property type="entry name" value="Histidine kinase-like ATPase, C-terminal domain"/>
    <property type="match status" value="1"/>
</dbReference>
<evidence type="ECO:0000256" key="1">
    <source>
        <dbReference type="ARBA" id="ARBA00006082"/>
    </source>
</evidence>
<dbReference type="InterPro" id="IPR002099">
    <property type="entry name" value="MutL/Mlh/PMS"/>
</dbReference>
<dbReference type="NCBIfam" id="TIGR00585">
    <property type="entry name" value="mutl"/>
    <property type="match status" value="1"/>
</dbReference>
<dbReference type="Gene3D" id="3.30.230.10">
    <property type="match status" value="1"/>
</dbReference>
<dbReference type="Gene3D" id="3.30.1540.20">
    <property type="entry name" value="MutL, C-terminal domain, dimerisation subdomain"/>
    <property type="match status" value="1"/>
</dbReference>
<dbReference type="CDD" id="cd16926">
    <property type="entry name" value="HATPase_MutL-MLH-PMS-like"/>
    <property type="match status" value="1"/>
</dbReference>